<keyword evidence="3" id="KW-1185">Reference proteome</keyword>
<gene>
    <name evidence="2" type="ORF">G1C97_2101</name>
</gene>
<dbReference type="AlphaFoldDB" id="A0A7Y0EZA6"/>
<evidence type="ECO:0000313" key="2">
    <source>
        <dbReference type="EMBL" id="NMM99143.1"/>
    </source>
</evidence>
<dbReference type="PANTHER" id="PTHR31151:SF0">
    <property type="entry name" value="PROLINE-TRNA LIGASE (DUF1680)"/>
    <property type="match status" value="1"/>
</dbReference>
<reference evidence="2 3" key="1">
    <citation type="submission" date="2020-02" db="EMBL/GenBank/DDBJ databases">
        <title>Characterization of phylogenetic diversity of novel bifidobacterial species isolated in Czech ZOOs.</title>
        <authorList>
            <person name="Lugli G.A."/>
            <person name="Vera N.B."/>
            <person name="Ventura M."/>
        </authorList>
    </citation>
    <scope>NUCLEOTIDE SEQUENCE [LARGE SCALE GENOMIC DNA]</scope>
    <source>
        <strain evidence="2 3">DSM 109959</strain>
    </source>
</reference>
<sequence>MKSKTTVRSAAGRDAHAGAVRYDAETSYDTVSVRYRGFDLPDVTLTGGEFCRRQMLVRDYVLQFDLDRLMHTFRTNAGFKDAAEPLGGWESPDCGLRGHFVGHFLSAASKFYASYSADEAADELACDTPDDDTQVEMRNQFKAIVDRIVDVMAQCAQPNGYLAAFPESELDRLESKDYRKVWAPYYTLHKILQGLVDAYRYVGNETALRLARGLAGYIGRRLSGLGAWKIDNMLRPTRLNPLNEYGGIGDALYALYDITHDADVLATAKVFDREYFLGPMTAGEDVLEDLHANTHLPQITAAEHRYDITGEERYRTAAEHFAGFLDSRTFANGSNSSKATHFTLEYGVSDKAEHWGAAGDLHDALTFGESESCNGHNTERIMSRLFSWTGDIRYADWLARLKFNAVLNCFSPRNGLSQYHQPMGCGAYKIFSTPTDTFWCCTASGVEAASELARNIWFEAVPESSVEPGECGGTVPTVAVTSYVPSRLHWRDQGVTCTLDTDYPASDRATLRVTFDTCGDACSDTCSDTCGDTCSDVTRRLAFVFRSHTVEGANVPLTRASDGFARIERDWHNGESITLHIAPDWHTEALRGAPARVAVLHGDVLMAKPDVDINVGDLPAAGEALAARAAAMHMRPLYDIAGHERYSVYLNTDAEHPITPVEFSPVAEGSNDPQ</sequence>
<dbReference type="PANTHER" id="PTHR31151">
    <property type="entry name" value="PROLINE-TRNA LIGASE (DUF1680)"/>
    <property type="match status" value="1"/>
</dbReference>
<dbReference type="InterPro" id="IPR008928">
    <property type="entry name" value="6-hairpin_glycosidase_sf"/>
</dbReference>
<dbReference type="SUPFAM" id="SSF48208">
    <property type="entry name" value="Six-hairpin glycosidases"/>
    <property type="match status" value="1"/>
</dbReference>
<evidence type="ECO:0000313" key="3">
    <source>
        <dbReference type="Proteomes" id="UP000543419"/>
    </source>
</evidence>
<feature type="domain" description="Non-reducing end beta-L-arabinofuranosidase-like GH127 catalytic" evidence="1">
    <location>
        <begin position="139"/>
        <end position="452"/>
    </location>
</feature>
<protein>
    <submittedName>
        <fullName evidence="2">Tat pathway signal sequence domain-containing protein</fullName>
    </submittedName>
</protein>
<feature type="domain" description="Non-reducing end beta-L-arabinofuranosidase-like GH127 catalytic" evidence="1">
    <location>
        <begin position="42"/>
        <end position="121"/>
    </location>
</feature>
<dbReference type="EMBL" id="JAAIIG010000013">
    <property type="protein sequence ID" value="NMM99143.1"/>
    <property type="molecule type" value="Genomic_DNA"/>
</dbReference>
<proteinExistence type="predicted"/>
<dbReference type="Pfam" id="PF07944">
    <property type="entry name" value="Beta-AFase-like_GH127_cat"/>
    <property type="match status" value="2"/>
</dbReference>
<accession>A0A7Y0EZA6</accession>
<dbReference type="InterPro" id="IPR012878">
    <property type="entry name" value="Beta-AFase-like_GH127_cat"/>
</dbReference>
<organism evidence="2 3">
    <name type="scientific">Bifidobacterium olomucense</name>
    <dbReference type="NCBI Taxonomy" id="2675324"/>
    <lineage>
        <taxon>Bacteria</taxon>
        <taxon>Bacillati</taxon>
        <taxon>Actinomycetota</taxon>
        <taxon>Actinomycetes</taxon>
        <taxon>Bifidobacteriales</taxon>
        <taxon>Bifidobacteriaceae</taxon>
        <taxon>Bifidobacterium</taxon>
    </lineage>
</organism>
<dbReference type="GO" id="GO:0005975">
    <property type="term" value="P:carbohydrate metabolic process"/>
    <property type="evidence" value="ECO:0007669"/>
    <property type="project" value="InterPro"/>
</dbReference>
<evidence type="ECO:0000259" key="1">
    <source>
        <dbReference type="Pfam" id="PF07944"/>
    </source>
</evidence>
<name>A0A7Y0EZA6_9BIFI</name>
<dbReference type="Proteomes" id="UP000543419">
    <property type="component" value="Unassembled WGS sequence"/>
</dbReference>
<dbReference type="RefSeq" id="WP_169241714.1">
    <property type="nucleotide sequence ID" value="NZ_JAAIIG010000013.1"/>
</dbReference>
<comment type="caution">
    <text evidence="2">The sequence shown here is derived from an EMBL/GenBank/DDBJ whole genome shotgun (WGS) entry which is preliminary data.</text>
</comment>